<dbReference type="InterPro" id="IPR011990">
    <property type="entry name" value="TPR-like_helical_dom_sf"/>
</dbReference>
<feature type="signal peptide" evidence="1">
    <location>
        <begin position="1"/>
        <end position="16"/>
    </location>
</feature>
<keyword evidence="3" id="KW-1185">Reference proteome</keyword>
<sequence length="401" mass="45106">MTPWVLLFWLVLATNGSKIDEGPELAADQILEEAVLEAKFFDYRERLGINDRRTLEVFFQLFDLWIMLYRLNKADEALKEVFPACEWRQDDLTIQAIQALAFTRWKQGRFKEALTWFHQMEGLLGKSAALCENIGHTYNSLGMPAEAEMYFVQSLMFLSTNSTMEKSNKGGVLLGLAGVREKQSKLLEARESAQEAYDLYKKRDSKNGWESSLTAKAAMTLSKLALKLGDLEEAEKRTEEAVRLFESTSGEDSPLLAGAFKRLGEIRMAQERWPEARSAFHSAYKLEAIKDAFDLTEVVIIHQHLSDSHLGKGELDRKSFRPYFPTIAQVLKRVYDMKQDGNAGAYYKLAGEFFVLGEDCEAGKSLLSAAVALLETESSIDTSGMVQSCKDLIGYCGGTSK</sequence>
<evidence type="ECO:0000256" key="1">
    <source>
        <dbReference type="SAM" id="SignalP"/>
    </source>
</evidence>
<dbReference type="PANTHER" id="PTHR10098">
    <property type="entry name" value="RAPSYN-RELATED"/>
    <property type="match status" value="1"/>
</dbReference>
<dbReference type="InterPro" id="IPR019734">
    <property type="entry name" value="TPR_rpt"/>
</dbReference>
<dbReference type="Gene3D" id="1.25.40.10">
    <property type="entry name" value="Tetratricopeptide repeat domain"/>
    <property type="match status" value="2"/>
</dbReference>
<proteinExistence type="predicted"/>
<feature type="chain" id="PRO_5032790525" evidence="1">
    <location>
        <begin position="17"/>
        <end position="401"/>
    </location>
</feature>
<evidence type="ECO:0000313" key="3">
    <source>
        <dbReference type="Proteomes" id="UP000604046"/>
    </source>
</evidence>
<dbReference type="SMART" id="SM00028">
    <property type="entry name" value="TPR"/>
    <property type="match status" value="4"/>
</dbReference>
<dbReference type="OrthoDB" id="3191435at2759"/>
<dbReference type="Pfam" id="PF13424">
    <property type="entry name" value="TPR_12"/>
    <property type="match status" value="1"/>
</dbReference>
<reference evidence="2" key="1">
    <citation type="submission" date="2021-02" db="EMBL/GenBank/DDBJ databases">
        <authorList>
            <person name="Dougan E. K."/>
            <person name="Rhodes N."/>
            <person name="Thang M."/>
            <person name="Chan C."/>
        </authorList>
    </citation>
    <scope>NUCLEOTIDE SEQUENCE</scope>
</reference>
<dbReference type="SUPFAM" id="SSF48452">
    <property type="entry name" value="TPR-like"/>
    <property type="match status" value="1"/>
</dbReference>
<accession>A0A812LUI3</accession>
<keyword evidence="1" id="KW-0732">Signal</keyword>
<organism evidence="2 3">
    <name type="scientific">Symbiodinium natans</name>
    <dbReference type="NCBI Taxonomy" id="878477"/>
    <lineage>
        <taxon>Eukaryota</taxon>
        <taxon>Sar</taxon>
        <taxon>Alveolata</taxon>
        <taxon>Dinophyceae</taxon>
        <taxon>Suessiales</taxon>
        <taxon>Symbiodiniaceae</taxon>
        <taxon>Symbiodinium</taxon>
    </lineage>
</organism>
<dbReference type="EMBL" id="CAJNDS010001112">
    <property type="protein sequence ID" value="CAE7247302.1"/>
    <property type="molecule type" value="Genomic_DNA"/>
</dbReference>
<name>A0A812LUI3_9DINO</name>
<gene>
    <name evidence="2" type="primary">HET-E1</name>
    <name evidence="2" type="ORF">SNAT2548_LOCUS11814</name>
</gene>
<comment type="caution">
    <text evidence="2">The sequence shown here is derived from an EMBL/GenBank/DDBJ whole genome shotgun (WGS) entry which is preliminary data.</text>
</comment>
<dbReference type="AlphaFoldDB" id="A0A812LUI3"/>
<dbReference type="Proteomes" id="UP000604046">
    <property type="component" value="Unassembled WGS sequence"/>
</dbReference>
<evidence type="ECO:0000313" key="2">
    <source>
        <dbReference type="EMBL" id="CAE7247302.1"/>
    </source>
</evidence>
<protein>
    <submittedName>
        <fullName evidence="2">HET-E1 protein</fullName>
    </submittedName>
</protein>